<dbReference type="GO" id="GO:2001224">
    <property type="term" value="P:positive regulation of neuron migration"/>
    <property type="evidence" value="ECO:0007669"/>
    <property type="project" value="TreeGrafter"/>
</dbReference>
<organism evidence="3 4">
    <name type="scientific">Geotrypetes seraphini</name>
    <name type="common">Gaboon caecilian</name>
    <name type="synonym">Caecilia seraphini</name>
    <dbReference type="NCBI Taxonomy" id="260995"/>
    <lineage>
        <taxon>Eukaryota</taxon>
        <taxon>Metazoa</taxon>
        <taxon>Chordata</taxon>
        <taxon>Craniata</taxon>
        <taxon>Vertebrata</taxon>
        <taxon>Euteleostomi</taxon>
        <taxon>Amphibia</taxon>
        <taxon>Gymnophiona</taxon>
        <taxon>Geotrypetes</taxon>
    </lineage>
</organism>
<proteinExistence type="predicted"/>
<evidence type="ECO:0000313" key="3">
    <source>
        <dbReference type="Proteomes" id="UP000515159"/>
    </source>
</evidence>
<reference evidence="4" key="1">
    <citation type="submission" date="2025-08" db="UniProtKB">
        <authorList>
            <consortium name="RefSeq"/>
        </authorList>
    </citation>
    <scope>IDENTIFICATION</scope>
</reference>
<dbReference type="Proteomes" id="UP000515159">
    <property type="component" value="Chromosome 6"/>
</dbReference>
<dbReference type="GO" id="GO:0048812">
    <property type="term" value="P:neuron projection morphogenesis"/>
    <property type="evidence" value="ECO:0007669"/>
    <property type="project" value="TreeGrafter"/>
</dbReference>
<keyword evidence="1" id="KW-0175">Coiled coil</keyword>
<dbReference type="GO" id="GO:0044295">
    <property type="term" value="C:axonal growth cone"/>
    <property type="evidence" value="ECO:0007669"/>
    <property type="project" value="TreeGrafter"/>
</dbReference>
<accession>A0A6P8RJ07</accession>
<evidence type="ECO:0000256" key="1">
    <source>
        <dbReference type="SAM" id="Coils"/>
    </source>
</evidence>
<dbReference type="RefSeq" id="XP_033805763.1">
    <property type="nucleotide sequence ID" value="XM_033949872.1"/>
</dbReference>
<feature type="region of interest" description="Disordered" evidence="2">
    <location>
        <begin position="263"/>
        <end position="352"/>
    </location>
</feature>
<evidence type="ECO:0000313" key="4">
    <source>
        <dbReference type="RefSeq" id="XP_033805763.1"/>
    </source>
</evidence>
<dbReference type="KEGG" id="gsh:117362835"/>
<feature type="compositionally biased region" description="Polar residues" evidence="2">
    <location>
        <begin position="318"/>
        <end position="328"/>
    </location>
</feature>
<sequence>MPASAKIWSCLRSAFCCPFPDQPGTDGGQQHILESDTRCTTSAAEGTQVDYRLCYRLDPPSRNPSAKWNLAYEKPIQAIEEELNWSLKRNKELSSRIHELEDFMCSKSVFSSDKMLEQSLKEKRQLEGRAQQAEQSIRDLKHEMAVLQKRLQQAENPFPGSWTPPLPSPLPPPAVSKWSHDSVSLWNALQIPGEHGDEDNFTTANGGSFHMKQYAMTEILQIIRNGVPLKSVTPCKKINLSSRGTDPVSPLDMREYIQEGDQEMQEGAKNTQPDAALKSSCCPSPPDQGQTQGDAVPEESREHEFLDHKSPNLREVGSSESNTDNVQGRPTVMYDPEDKKACSTSVHSSERAPMAMEELDNCQMPYSEAVFLGSSNRVAQRSF</sequence>
<gene>
    <name evidence="4" type="primary">LOC117362835</name>
</gene>
<feature type="compositionally biased region" description="Basic and acidic residues" evidence="2">
    <location>
        <begin position="298"/>
        <end position="312"/>
    </location>
</feature>
<dbReference type="GeneID" id="117362835"/>
<dbReference type="GO" id="GO:0005737">
    <property type="term" value="C:cytoplasm"/>
    <property type="evidence" value="ECO:0007669"/>
    <property type="project" value="TreeGrafter"/>
</dbReference>
<keyword evidence="3" id="KW-1185">Reference proteome</keyword>
<dbReference type="PANTHER" id="PTHR46606:SF5">
    <property type="entry name" value="SHOOTIN-1"/>
    <property type="match status" value="1"/>
</dbReference>
<dbReference type="PANTHER" id="PTHR46606">
    <property type="entry name" value="SHOOTIN-1"/>
    <property type="match status" value="1"/>
</dbReference>
<dbReference type="GO" id="GO:0031252">
    <property type="term" value="C:cell leading edge"/>
    <property type="evidence" value="ECO:0007669"/>
    <property type="project" value="TreeGrafter"/>
</dbReference>
<dbReference type="OrthoDB" id="8775725at2759"/>
<dbReference type="InParanoid" id="A0A6P8RJ07"/>
<evidence type="ECO:0000256" key="2">
    <source>
        <dbReference type="SAM" id="MobiDB-lite"/>
    </source>
</evidence>
<dbReference type="InterPro" id="IPR024849">
    <property type="entry name" value="Shootin-1"/>
</dbReference>
<protein>
    <submittedName>
        <fullName evidence="4">Shootin-1-like</fullName>
    </submittedName>
</protein>
<feature type="coiled-coil region" evidence="1">
    <location>
        <begin position="116"/>
        <end position="157"/>
    </location>
</feature>
<dbReference type="AlphaFoldDB" id="A0A6P8RJ07"/>
<name>A0A6P8RJ07_GEOSA</name>